<sequence>MDAPVTPTRSSASGRSSVIDSLRGCTLSGVRVHKEELRRKITFPEYLRLAMREAIRAKDVGAAAVAQYVEAAHAEEGSRWSPLSGLW</sequence>
<proteinExistence type="predicted"/>
<evidence type="ECO:0000313" key="1">
    <source>
        <dbReference type="EMBL" id="KAL0359812.1"/>
    </source>
</evidence>
<name>A0AAW2PWC4_9LAMI</name>
<reference evidence="1" key="1">
    <citation type="submission" date="2020-06" db="EMBL/GenBank/DDBJ databases">
        <authorList>
            <person name="Li T."/>
            <person name="Hu X."/>
            <person name="Zhang T."/>
            <person name="Song X."/>
            <person name="Zhang H."/>
            <person name="Dai N."/>
            <person name="Sheng W."/>
            <person name="Hou X."/>
            <person name="Wei L."/>
        </authorList>
    </citation>
    <scope>NUCLEOTIDE SEQUENCE</scope>
    <source>
        <strain evidence="1">G01</strain>
        <tissue evidence="1">Leaf</tissue>
    </source>
</reference>
<accession>A0AAW2PWC4</accession>
<dbReference type="AlphaFoldDB" id="A0AAW2PWC4"/>
<reference evidence="1" key="2">
    <citation type="journal article" date="2024" name="Plant">
        <title>Genomic evolution and insights into agronomic trait innovations of Sesamum species.</title>
        <authorList>
            <person name="Miao H."/>
            <person name="Wang L."/>
            <person name="Qu L."/>
            <person name="Liu H."/>
            <person name="Sun Y."/>
            <person name="Le M."/>
            <person name="Wang Q."/>
            <person name="Wei S."/>
            <person name="Zheng Y."/>
            <person name="Lin W."/>
            <person name="Duan Y."/>
            <person name="Cao H."/>
            <person name="Xiong S."/>
            <person name="Wang X."/>
            <person name="Wei L."/>
            <person name="Li C."/>
            <person name="Ma Q."/>
            <person name="Ju M."/>
            <person name="Zhao R."/>
            <person name="Li G."/>
            <person name="Mu C."/>
            <person name="Tian Q."/>
            <person name="Mei H."/>
            <person name="Zhang T."/>
            <person name="Gao T."/>
            <person name="Zhang H."/>
        </authorList>
    </citation>
    <scope>NUCLEOTIDE SEQUENCE</scope>
    <source>
        <strain evidence="1">G01</strain>
    </source>
</reference>
<dbReference type="EMBL" id="JACGWK010000004">
    <property type="protein sequence ID" value="KAL0359812.1"/>
    <property type="molecule type" value="Genomic_DNA"/>
</dbReference>
<comment type="caution">
    <text evidence="1">The sequence shown here is derived from an EMBL/GenBank/DDBJ whole genome shotgun (WGS) entry which is preliminary data.</text>
</comment>
<organism evidence="1">
    <name type="scientific">Sesamum angustifolium</name>
    <dbReference type="NCBI Taxonomy" id="2727405"/>
    <lineage>
        <taxon>Eukaryota</taxon>
        <taxon>Viridiplantae</taxon>
        <taxon>Streptophyta</taxon>
        <taxon>Embryophyta</taxon>
        <taxon>Tracheophyta</taxon>
        <taxon>Spermatophyta</taxon>
        <taxon>Magnoliopsida</taxon>
        <taxon>eudicotyledons</taxon>
        <taxon>Gunneridae</taxon>
        <taxon>Pentapetalae</taxon>
        <taxon>asterids</taxon>
        <taxon>lamiids</taxon>
        <taxon>Lamiales</taxon>
        <taxon>Pedaliaceae</taxon>
        <taxon>Sesamum</taxon>
    </lineage>
</organism>
<protein>
    <submittedName>
        <fullName evidence="1">Uncharacterized protein</fullName>
    </submittedName>
</protein>
<gene>
    <name evidence="1" type="ORF">Sangu_0830600</name>
</gene>